<proteinExistence type="predicted"/>
<dbReference type="EMBL" id="UOFC01000049">
    <property type="protein sequence ID" value="VAW45263.1"/>
    <property type="molecule type" value="Genomic_DNA"/>
</dbReference>
<gene>
    <name evidence="1" type="ORF">MNBD_GAMMA03-400</name>
</gene>
<evidence type="ECO:0000313" key="1">
    <source>
        <dbReference type="EMBL" id="VAW45263.1"/>
    </source>
</evidence>
<organism evidence="1">
    <name type="scientific">hydrothermal vent metagenome</name>
    <dbReference type="NCBI Taxonomy" id="652676"/>
    <lineage>
        <taxon>unclassified sequences</taxon>
        <taxon>metagenomes</taxon>
        <taxon>ecological metagenomes</taxon>
    </lineage>
</organism>
<name>A0A3B0VYN2_9ZZZZ</name>
<dbReference type="AlphaFoldDB" id="A0A3B0VYN2"/>
<reference evidence="1" key="1">
    <citation type="submission" date="2018-06" db="EMBL/GenBank/DDBJ databases">
        <authorList>
            <person name="Zhirakovskaya E."/>
        </authorList>
    </citation>
    <scope>NUCLEOTIDE SEQUENCE</scope>
</reference>
<accession>A0A3B0VYN2</accession>
<sequence length="37" mass="4553">MPKIIDRRDTEDSIEGKRRFEEESKRFEKLESERLQA</sequence>
<protein>
    <submittedName>
        <fullName evidence="1">Uncharacterized protein</fullName>
    </submittedName>
</protein>